<dbReference type="EMBL" id="QDDL01000001">
    <property type="protein sequence ID" value="PVZ72566.1"/>
    <property type="molecule type" value="Genomic_DNA"/>
</dbReference>
<organism evidence="1 2">
    <name type="scientific">Pelagibaculum spongiae</name>
    <dbReference type="NCBI Taxonomy" id="2080658"/>
    <lineage>
        <taxon>Bacteria</taxon>
        <taxon>Pseudomonadati</taxon>
        <taxon>Pseudomonadota</taxon>
        <taxon>Gammaproteobacteria</taxon>
        <taxon>Oceanospirillales</taxon>
        <taxon>Pelagibaculum</taxon>
    </lineage>
</organism>
<evidence type="ECO:0008006" key="3">
    <source>
        <dbReference type="Google" id="ProtNLM"/>
    </source>
</evidence>
<dbReference type="Pfam" id="PF12836">
    <property type="entry name" value="HHH_3"/>
    <property type="match status" value="1"/>
</dbReference>
<dbReference type="InterPro" id="IPR004509">
    <property type="entry name" value="Competence_ComEA_HhH"/>
</dbReference>
<dbReference type="AlphaFoldDB" id="A0A2V1H0M6"/>
<comment type="caution">
    <text evidence="1">The sequence shown here is derived from an EMBL/GenBank/DDBJ whole genome shotgun (WGS) entry which is preliminary data.</text>
</comment>
<dbReference type="GO" id="GO:0015627">
    <property type="term" value="C:type II protein secretion system complex"/>
    <property type="evidence" value="ECO:0007669"/>
    <property type="project" value="TreeGrafter"/>
</dbReference>
<dbReference type="OrthoDB" id="7510573at2"/>
<sequence length="87" mass="9176">MATAESSTKSTLAQTAVQAESVIDINQASAEQIADALKGVGLSKAQAIVAYREVHGPFVKAEELIKVKGIGQSTVAKNIQRIQINLQ</sequence>
<reference evidence="1 2" key="1">
    <citation type="submission" date="2018-04" db="EMBL/GenBank/DDBJ databases">
        <title>Thalassorhabdus spongiae gen. nov., sp. nov., isolated from a marine sponge in South-West Iceland.</title>
        <authorList>
            <person name="Knobloch S."/>
            <person name="Daussin A."/>
            <person name="Johannsson R."/>
            <person name="Marteinsson V.T."/>
        </authorList>
    </citation>
    <scope>NUCLEOTIDE SEQUENCE [LARGE SCALE GENOMIC DNA]</scope>
    <source>
        <strain evidence="1 2">Hp12</strain>
    </source>
</reference>
<evidence type="ECO:0000313" key="2">
    <source>
        <dbReference type="Proteomes" id="UP000244906"/>
    </source>
</evidence>
<dbReference type="Proteomes" id="UP000244906">
    <property type="component" value="Unassembled WGS sequence"/>
</dbReference>
<keyword evidence="2" id="KW-1185">Reference proteome</keyword>
<gene>
    <name evidence="1" type="ORF">DC094_00840</name>
</gene>
<protein>
    <recommendedName>
        <fullName evidence="3">Competence protein ComEA</fullName>
    </recommendedName>
</protein>
<dbReference type="PANTHER" id="PTHR21180">
    <property type="entry name" value="ENDONUCLEASE/EXONUCLEASE/PHOSPHATASE FAMILY DOMAIN-CONTAINING PROTEIN 1"/>
    <property type="match status" value="1"/>
</dbReference>
<proteinExistence type="predicted"/>
<name>A0A2V1H0M6_9GAMM</name>
<dbReference type="InterPro" id="IPR051675">
    <property type="entry name" value="Endo/Exo/Phosphatase_dom_1"/>
</dbReference>
<evidence type="ECO:0000313" key="1">
    <source>
        <dbReference type="EMBL" id="PVZ72566.1"/>
    </source>
</evidence>
<dbReference type="Gene3D" id="1.10.150.280">
    <property type="entry name" value="AF1531-like domain"/>
    <property type="match status" value="1"/>
</dbReference>
<dbReference type="GO" id="GO:0015628">
    <property type="term" value="P:protein secretion by the type II secretion system"/>
    <property type="evidence" value="ECO:0007669"/>
    <property type="project" value="TreeGrafter"/>
</dbReference>
<dbReference type="SUPFAM" id="SSF47781">
    <property type="entry name" value="RuvA domain 2-like"/>
    <property type="match status" value="1"/>
</dbReference>
<dbReference type="NCBIfam" id="TIGR00426">
    <property type="entry name" value="competence protein ComEA helix-hairpin-helix repeat region"/>
    <property type="match status" value="1"/>
</dbReference>
<accession>A0A2V1H0M6</accession>
<dbReference type="PANTHER" id="PTHR21180:SF32">
    <property type="entry name" value="ENDONUCLEASE_EXONUCLEASE_PHOSPHATASE FAMILY DOMAIN-CONTAINING PROTEIN 1"/>
    <property type="match status" value="1"/>
</dbReference>
<dbReference type="InterPro" id="IPR010994">
    <property type="entry name" value="RuvA_2-like"/>
</dbReference>